<dbReference type="KEGG" id="vg:5142342"/>
<dbReference type="Proteomes" id="UP000118000">
    <property type="component" value="Segment"/>
</dbReference>
<name>A4GZ90_9VIRU</name>
<evidence type="ECO:0000256" key="1">
    <source>
        <dbReference type="SAM" id="MobiDB-lite"/>
    </source>
</evidence>
<accession>A4GZ90</accession>
<sequence length="261" mass="29492">MNNLSAQDFYKKCTYNSETRNQMWMSCIADSHDSWCNCDTPFAHLLASIFPPGHTDRTRTIQEILTRDFRKQCLSGGGDAENSGMAANIEEKENHIKEERKEEFLEDQNIEDLLAAVADAEGRTSSQKEKTTASPPRPAKENGENQQMSPLSLRRKYMPRAGNAGKHPAAHQAAAAAAAEAQAQPLSTNQRLKSKTETTTATNRCTRITLTRFKPGFEQDTEKELAQAFNRPPRLFKEDKPFYPWLPRFTPLVNFHLNFKG</sequence>
<reference evidence="3 4" key="1">
    <citation type="journal article" date="2007" name="J. Gen. Virol.">
        <title>Identification and genomic characterization of a novel human torque teno virus of 3.2 kb.</title>
        <authorList>
            <person name="Ninomiya M."/>
            <person name="Nishizawa T."/>
            <person name="Takahashi M."/>
            <person name="Lorenzo F.R."/>
            <person name="Shimosegawa T."/>
            <person name="Okamoto H."/>
        </authorList>
    </citation>
    <scope>NUCLEOTIDE SEQUENCE [LARGE SCALE GENOMIC DNA]</scope>
    <source>
        <strain evidence="3">MD1-032</strain>
    </source>
</reference>
<dbReference type="EMBL" id="AB290917">
    <property type="protein sequence ID" value="BAF49420.1"/>
    <property type="molecule type" value="Genomic_DNA"/>
</dbReference>
<dbReference type="DNASU" id="5142342"/>
<protein>
    <recommendedName>
        <fullName evidence="2">Hepatitis TT virus Orf2/Gyrovirus Vp2 N-terminal domain-containing protein</fullName>
    </recommendedName>
</protein>
<feature type="domain" description="Hepatitis TT virus Orf2/Gyrovirus Vp2 N-terminal" evidence="2">
    <location>
        <begin position="19"/>
        <end position="68"/>
    </location>
</feature>
<dbReference type="Pfam" id="PF02957">
    <property type="entry name" value="TT_ORF2-like"/>
    <property type="match status" value="1"/>
</dbReference>
<proteinExistence type="predicted"/>
<feature type="compositionally biased region" description="Low complexity" evidence="1">
    <location>
        <begin position="170"/>
        <end position="184"/>
    </location>
</feature>
<feature type="compositionally biased region" description="Basic and acidic residues" evidence="1">
    <location>
        <begin position="120"/>
        <end position="131"/>
    </location>
</feature>
<evidence type="ECO:0000259" key="2">
    <source>
        <dbReference type="Pfam" id="PF02957"/>
    </source>
</evidence>
<dbReference type="InterPro" id="IPR004118">
    <property type="entry name" value="HEV_TT_vir_Orf2/Gyrovir_Vp2_N"/>
</dbReference>
<keyword evidence="4" id="KW-1185">Reference proteome</keyword>
<dbReference type="OrthoDB" id="29202at10239"/>
<evidence type="ECO:0000313" key="3">
    <source>
        <dbReference type="EMBL" id="BAF49420.1"/>
    </source>
</evidence>
<dbReference type="RefSeq" id="YP_001109581.1">
    <property type="nucleotide sequence ID" value="NC_009225.1"/>
</dbReference>
<dbReference type="GeneID" id="5142342"/>
<organism evidence="3 4">
    <name type="scientific">Torque teno midi virus 1</name>
    <dbReference type="NCBI Taxonomy" id="687379"/>
    <lineage>
        <taxon>Viruses</taxon>
        <taxon>Monodnaviria</taxon>
        <taxon>Shotokuvirae</taxon>
        <taxon>Commensaviricota</taxon>
        <taxon>Cardeaviricetes</taxon>
        <taxon>Sanitavirales</taxon>
        <taxon>Anelloviridae</taxon>
        <taxon>Gammatorquevirus</taxon>
        <taxon>Gammatorquevirus homidi1</taxon>
    </lineage>
</organism>
<feature type="region of interest" description="Disordered" evidence="1">
    <location>
        <begin position="120"/>
        <end position="201"/>
    </location>
</feature>
<evidence type="ECO:0000313" key="4">
    <source>
        <dbReference type="Proteomes" id="UP000118000"/>
    </source>
</evidence>